<dbReference type="AlphaFoldDB" id="A0A9X8Y7X2"/>
<name>A0A9X8Y7X2_9FIRM</name>
<keyword evidence="6" id="KW-1185">Reference proteome</keyword>
<dbReference type="InterPro" id="IPR005475">
    <property type="entry name" value="Transketolase-like_Pyr-bd"/>
</dbReference>
<dbReference type="CDD" id="cd07033">
    <property type="entry name" value="TPP_PYR_DXS_TK_like"/>
    <property type="match status" value="1"/>
</dbReference>
<reference evidence="5 6" key="1">
    <citation type="submission" date="2019-03" db="EMBL/GenBank/DDBJ databases">
        <title>Genomic Encyclopedia of Type Strains, Phase IV (KMG-IV): sequencing the most valuable type-strain genomes for metagenomic binning, comparative biology and taxonomic classification.</title>
        <authorList>
            <person name="Goeker M."/>
        </authorList>
    </citation>
    <scope>NUCLEOTIDE SEQUENCE [LARGE SCALE GENOMIC DNA]</scope>
    <source>
        <strain evidence="5 6">DSM 100433</strain>
    </source>
</reference>
<dbReference type="Gene3D" id="3.40.50.970">
    <property type="match status" value="1"/>
</dbReference>
<dbReference type="RefSeq" id="WP_132084727.1">
    <property type="nucleotide sequence ID" value="NZ_SLUK01000007.1"/>
</dbReference>
<comment type="similarity">
    <text evidence="2">Belongs to the transketolase family.</text>
</comment>
<evidence type="ECO:0000259" key="4">
    <source>
        <dbReference type="SMART" id="SM00861"/>
    </source>
</evidence>
<gene>
    <name evidence="5" type="ORF">EDD78_107109</name>
</gene>
<dbReference type="Gene3D" id="3.40.50.920">
    <property type="match status" value="1"/>
</dbReference>
<dbReference type="PANTHER" id="PTHR43825">
    <property type="entry name" value="PYRUVATE DEHYDROGENASE E1 COMPONENT"/>
    <property type="match status" value="1"/>
</dbReference>
<dbReference type="Proteomes" id="UP000294682">
    <property type="component" value="Unassembled WGS sequence"/>
</dbReference>
<comment type="caution">
    <text evidence="5">The sequence shown here is derived from an EMBL/GenBank/DDBJ whole genome shotgun (WGS) entry which is preliminary data.</text>
</comment>
<feature type="domain" description="Transketolase-like pyrimidine-binding" evidence="4">
    <location>
        <begin position="1"/>
        <end position="163"/>
    </location>
</feature>
<accession>A0A9X8Y7X2</accession>
<dbReference type="Pfam" id="PF02780">
    <property type="entry name" value="Transketolase_C"/>
    <property type="match status" value="1"/>
</dbReference>
<dbReference type="SUPFAM" id="SSF52922">
    <property type="entry name" value="TK C-terminal domain-like"/>
    <property type="match status" value="1"/>
</dbReference>
<sequence length="306" mass="33228">MRNRFIKGLEQLAETDSGIFLLTGDLGFSVLDAFAERFPERFINAGISEQNMMSVAAGLALNGNTVYVYSIGNFVTLRCLEQIRNDVCYHSANVKIVVVGGGFAYGQLGMSHHATEDIAVMRALPNMRVYCPADPVEAVAVLHEVNSVEGPCYVRLAKGGEQCIHADAIADINKAIQLKAGDCVNIFTTGTIVSEARLAAKQLADHGVSGGVYSFPAIKPIDTELICQCAWESKLIVTLEEHNRLGGLGGAVAEVISELSAPHARLLRLGLDDEYTSVVGSQQYLRTYYGLNAEKITKRILECWEN</sequence>
<proteinExistence type="inferred from homology"/>
<dbReference type="InterPro" id="IPR029061">
    <property type="entry name" value="THDP-binding"/>
</dbReference>
<dbReference type="InterPro" id="IPR033248">
    <property type="entry name" value="Transketolase_C"/>
</dbReference>
<comment type="cofactor">
    <cofactor evidence="1">
        <name>thiamine diphosphate</name>
        <dbReference type="ChEBI" id="CHEBI:58937"/>
    </cofactor>
</comment>
<evidence type="ECO:0000256" key="1">
    <source>
        <dbReference type="ARBA" id="ARBA00001964"/>
    </source>
</evidence>
<organism evidence="5 6">
    <name type="scientific">Harryflintia acetispora</name>
    <dbReference type="NCBI Taxonomy" id="1849041"/>
    <lineage>
        <taxon>Bacteria</taxon>
        <taxon>Bacillati</taxon>
        <taxon>Bacillota</taxon>
        <taxon>Clostridia</taxon>
        <taxon>Eubacteriales</taxon>
        <taxon>Oscillospiraceae</taxon>
        <taxon>Harryflintia</taxon>
    </lineage>
</organism>
<dbReference type="SMART" id="SM00861">
    <property type="entry name" value="Transket_pyr"/>
    <property type="match status" value="1"/>
</dbReference>
<keyword evidence="3" id="KW-0786">Thiamine pyrophosphate</keyword>
<dbReference type="InterPro" id="IPR009014">
    <property type="entry name" value="Transketo_C/PFOR_II"/>
</dbReference>
<dbReference type="FunFam" id="3.40.50.970:FF:000129">
    <property type="entry name" value="Transketolase"/>
    <property type="match status" value="1"/>
</dbReference>
<dbReference type="InterPro" id="IPR051157">
    <property type="entry name" value="PDH/Transketolase"/>
</dbReference>
<dbReference type="EMBL" id="SLUK01000007">
    <property type="protein sequence ID" value="TCL43007.1"/>
    <property type="molecule type" value="Genomic_DNA"/>
</dbReference>
<protein>
    <submittedName>
        <fullName evidence="5">Transketolase subunit B</fullName>
    </submittedName>
</protein>
<evidence type="ECO:0000256" key="3">
    <source>
        <dbReference type="ARBA" id="ARBA00023052"/>
    </source>
</evidence>
<dbReference type="PANTHER" id="PTHR43825:SF5">
    <property type="entry name" value="HYPOTHETICAL TRANSKETOLASE FAMILY PROTEIN"/>
    <property type="match status" value="1"/>
</dbReference>
<evidence type="ECO:0000313" key="6">
    <source>
        <dbReference type="Proteomes" id="UP000294682"/>
    </source>
</evidence>
<evidence type="ECO:0000313" key="5">
    <source>
        <dbReference type="EMBL" id="TCL43007.1"/>
    </source>
</evidence>
<dbReference type="SUPFAM" id="SSF52518">
    <property type="entry name" value="Thiamin diphosphate-binding fold (THDP-binding)"/>
    <property type="match status" value="1"/>
</dbReference>
<dbReference type="Pfam" id="PF02779">
    <property type="entry name" value="Transket_pyr"/>
    <property type="match status" value="1"/>
</dbReference>
<evidence type="ECO:0000256" key="2">
    <source>
        <dbReference type="ARBA" id="ARBA00007131"/>
    </source>
</evidence>